<dbReference type="RefSeq" id="WP_163285502.1">
    <property type="nucleotide sequence ID" value="NZ_JAAGVY010000020.1"/>
</dbReference>
<dbReference type="PROSITE" id="PS51257">
    <property type="entry name" value="PROKAR_LIPOPROTEIN"/>
    <property type="match status" value="1"/>
</dbReference>
<dbReference type="EMBL" id="JAAGVY010000020">
    <property type="protein sequence ID" value="NEN24107.1"/>
    <property type="molecule type" value="Genomic_DNA"/>
</dbReference>
<evidence type="ECO:0000313" key="1">
    <source>
        <dbReference type="EMBL" id="NEN24107.1"/>
    </source>
</evidence>
<evidence type="ECO:0000313" key="2">
    <source>
        <dbReference type="Proteomes" id="UP000486602"/>
    </source>
</evidence>
<keyword evidence="2" id="KW-1185">Reference proteome</keyword>
<proteinExistence type="predicted"/>
<organism evidence="1 2">
    <name type="scientific">Cryomorpha ignava</name>
    <dbReference type="NCBI Taxonomy" id="101383"/>
    <lineage>
        <taxon>Bacteria</taxon>
        <taxon>Pseudomonadati</taxon>
        <taxon>Bacteroidota</taxon>
        <taxon>Flavobacteriia</taxon>
        <taxon>Flavobacteriales</taxon>
        <taxon>Cryomorphaceae</taxon>
        <taxon>Cryomorpha</taxon>
    </lineage>
</organism>
<reference evidence="1 2" key="1">
    <citation type="submission" date="2020-02" db="EMBL/GenBank/DDBJ databases">
        <title>Out from the shadows clarifying the taxonomy of the family Cryomorphaceae and related taxa by utilizing the GTDB taxonomic framework.</title>
        <authorList>
            <person name="Bowman J.P."/>
        </authorList>
    </citation>
    <scope>NUCLEOTIDE SEQUENCE [LARGE SCALE GENOMIC DNA]</scope>
    <source>
        <strain evidence="1 2">QSSC 1-22</strain>
    </source>
</reference>
<accession>A0A7K3WR04</accession>
<sequence>MLSLTRLLIISLLLAGLFSCVKEEIKITEFDYGIQPQFGVPIANVTILAERLIENYNEDGLIDVSENGSISLIYRDTINPLSAADLLNAKGFDYKDTIQLTSVEFDELIDLGSFTVQSDEIYAFQTNEGDRLDSVRFASGGLFLNVFSEGTFPISGFIKIFNADNTEAISIDFTDNTPPINIANEVSLENIRFLFHNSDDISNGLRIQYEVTLSSEGLGNSEPVFIELGMLDFSIKRAGGFIAPRRIDFEDETVEISLFDDPNVANVRIEDPRINFNFENDFGLGMGLFIDELTGKNVNGETMVIDGANINQLPPIAASQQMGVPALSTLIIDNELMTPTVTDLMYFGPNKLIGDFGLIINPESIDNVFITNEDELKMNFEVQVPLFGSIANFLLVDTTALDLGNLMEDTENISEIEALDIRLIVENGFPFDAGVQIVFTDSLFNPIDALFESPQLVFSAAPVNLVVAEGDPEYGRAIGTTKTITDVRIPKSKILGLENATQMIITVFGNSAGNGNHPIRLFSNDAFDVKLGAKATLNLSSDD</sequence>
<dbReference type="Proteomes" id="UP000486602">
    <property type="component" value="Unassembled WGS sequence"/>
</dbReference>
<gene>
    <name evidence="1" type="ORF">G3O08_11405</name>
</gene>
<protein>
    <submittedName>
        <fullName evidence="1">Uncharacterized protein</fullName>
    </submittedName>
</protein>
<name>A0A7K3WR04_9FLAO</name>
<dbReference type="AlphaFoldDB" id="A0A7K3WR04"/>
<comment type="caution">
    <text evidence="1">The sequence shown here is derived from an EMBL/GenBank/DDBJ whole genome shotgun (WGS) entry which is preliminary data.</text>
</comment>